<name>A0A8I5NKB3_PAPAN</name>
<reference evidence="1" key="2">
    <citation type="submission" date="2025-09" db="UniProtKB">
        <authorList>
            <consortium name="Ensembl"/>
        </authorList>
    </citation>
    <scope>IDENTIFICATION</scope>
</reference>
<dbReference type="OMA" id="HPKDTTG"/>
<sequence>MRMRMKMMLISQNIILMPVKKKIVIKRNLIDEVAQGLDLHIHDLHHAHPPPQVQGLGPGPVQEVLPVHSQDLVPVPENVRDLVGQNQDPAPGPTGALLPHEKDLIQVHHLLLRGTEREVVLDLLHLVMAKKDEQDHGHPKDTTGHLLDHPILVPVQVQKRNNVLKFTS</sequence>
<organism evidence="1 2">
    <name type="scientific">Papio anubis</name>
    <name type="common">Olive baboon</name>
    <dbReference type="NCBI Taxonomy" id="9555"/>
    <lineage>
        <taxon>Eukaryota</taxon>
        <taxon>Metazoa</taxon>
        <taxon>Chordata</taxon>
        <taxon>Craniata</taxon>
        <taxon>Vertebrata</taxon>
        <taxon>Euteleostomi</taxon>
        <taxon>Mammalia</taxon>
        <taxon>Eutheria</taxon>
        <taxon>Euarchontoglires</taxon>
        <taxon>Primates</taxon>
        <taxon>Haplorrhini</taxon>
        <taxon>Catarrhini</taxon>
        <taxon>Cercopithecidae</taxon>
        <taxon>Cercopithecinae</taxon>
        <taxon>Papio</taxon>
    </lineage>
</organism>
<accession>A0A8I5NKB3</accession>
<dbReference type="GeneTree" id="ENSGT00960000191231"/>
<keyword evidence="2" id="KW-1185">Reference proteome</keyword>
<evidence type="ECO:0000313" key="2">
    <source>
        <dbReference type="Proteomes" id="UP000028761"/>
    </source>
</evidence>
<proteinExistence type="predicted"/>
<reference evidence="1" key="1">
    <citation type="submission" date="2025-08" db="UniProtKB">
        <authorList>
            <consortium name="Ensembl"/>
        </authorList>
    </citation>
    <scope>IDENTIFICATION</scope>
</reference>
<dbReference type="Ensembl" id="ENSPANT00000063270.1">
    <property type="protein sequence ID" value="ENSPANP00000060317.1"/>
    <property type="gene ID" value="ENSPANG00000050663.1"/>
</dbReference>
<protein>
    <submittedName>
        <fullName evidence="1">Uncharacterized protein</fullName>
    </submittedName>
</protein>
<evidence type="ECO:0000313" key="1">
    <source>
        <dbReference type="Ensembl" id="ENSPANP00000060317.1"/>
    </source>
</evidence>
<dbReference type="Proteomes" id="UP000028761">
    <property type="component" value="Unplaced"/>
</dbReference>
<dbReference type="AlphaFoldDB" id="A0A8I5NKB3"/>